<protein>
    <submittedName>
        <fullName evidence="2">NAD-dependent epimerase/dehydratase family protein</fullName>
    </submittedName>
</protein>
<gene>
    <name evidence="2" type="ORF">KA717_37230</name>
</gene>
<dbReference type="EMBL" id="CP073041">
    <property type="protein sequence ID" value="UXE60999.1"/>
    <property type="molecule type" value="Genomic_DNA"/>
</dbReference>
<reference evidence="2" key="1">
    <citation type="submission" date="2021-04" db="EMBL/GenBank/DDBJ databases">
        <title>Genome sequence of Woronichinia naegeliana from Washington state freshwater lake bloom.</title>
        <authorList>
            <person name="Dreher T.W."/>
        </authorList>
    </citation>
    <scope>NUCLEOTIDE SEQUENCE</scope>
    <source>
        <strain evidence="2">WA131</strain>
    </source>
</reference>
<evidence type="ECO:0000259" key="1">
    <source>
        <dbReference type="Pfam" id="PF01370"/>
    </source>
</evidence>
<dbReference type="InterPro" id="IPR001509">
    <property type="entry name" value="Epimerase_deHydtase"/>
</dbReference>
<dbReference type="Proteomes" id="UP001065613">
    <property type="component" value="Chromosome"/>
</dbReference>
<proteinExistence type="predicted"/>
<dbReference type="SUPFAM" id="SSF51735">
    <property type="entry name" value="NAD(P)-binding Rossmann-fold domains"/>
    <property type="match status" value="1"/>
</dbReference>
<dbReference type="PANTHER" id="PTHR43245">
    <property type="entry name" value="BIFUNCTIONAL POLYMYXIN RESISTANCE PROTEIN ARNA"/>
    <property type="match status" value="1"/>
</dbReference>
<name>A0A977PVU2_9CYAN</name>
<dbReference type="AlphaFoldDB" id="A0A977PVU2"/>
<organism evidence="2">
    <name type="scientific">Woronichinia naegeliana WA131</name>
    <dbReference type="NCBI Taxonomy" id="2824559"/>
    <lineage>
        <taxon>Bacteria</taxon>
        <taxon>Bacillati</taxon>
        <taxon>Cyanobacteriota</taxon>
        <taxon>Cyanophyceae</taxon>
        <taxon>Synechococcales</taxon>
        <taxon>Coelosphaeriaceae</taxon>
        <taxon>Woronichinia</taxon>
    </lineage>
</organism>
<evidence type="ECO:0000313" key="2">
    <source>
        <dbReference type="EMBL" id="UXE60999.1"/>
    </source>
</evidence>
<dbReference type="InterPro" id="IPR036291">
    <property type="entry name" value="NAD(P)-bd_dom_sf"/>
</dbReference>
<dbReference type="Pfam" id="PF01370">
    <property type="entry name" value="Epimerase"/>
    <property type="match status" value="1"/>
</dbReference>
<feature type="domain" description="NAD-dependent epimerase/dehydratase" evidence="1">
    <location>
        <begin position="14"/>
        <end position="236"/>
    </location>
</feature>
<dbReference type="KEGG" id="wna:KA717_37230"/>
<dbReference type="InterPro" id="IPR050177">
    <property type="entry name" value="Lipid_A_modif_metabolic_enz"/>
</dbReference>
<accession>A0A977PVU2</accession>
<sequence length="326" mass="36423">MMNGDFIDSPTKLILMTGATGFIGRHLLPALHKQNLQLILAIRRHPINELSHNHKIINVGEINETINWLDKLKRVDTVIHLAARAHQLNDQSINPEAEFLRINCEGTKNLAKQAIAAGVKHFIFISSIGAMATLSDTIISEESPCQPDTPYGRSKLNAETALVELCQKTQMNWTILRPTLVYGPNNPGNMERLFALVTKKLPLPLGSIVNSRSLLYVGNLVDAIIKCIEDDRAKNQTFIVSDGEDLSTSELIFRMGNAMGKRPLLLPFPPLLLRLAAKIIKKEEVADRLLGSLQVDSRKIRQILDWTPPYTVDQGLKITADWFKSQ</sequence>
<dbReference type="Gene3D" id="3.40.50.720">
    <property type="entry name" value="NAD(P)-binding Rossmann-like Domain"/>
    <property type="match status" value="1"/>
</dbReference>
<dbReference type="PANTHER" id="PTHR43245:SF58">
    <property type="entry name" value="BLL5923 PROTEIN"/>
    <property type="match status" value="1"/>
</dbReference>